<feature type="region of interest" description="Disordered" evidence="1">
    <location>
        <begin position="1"/>
        <end position="51"/>
    </location>
</feature>
<sequence>MSDFHAVMMGGRSRPSQDEMVAEDFPPTQSSLHQSGALWAGERGGGGEARDFSIAPANKVERATGQMMQEMRDVTGRPQITKKSVDLASGFESIRGRVASIIAKREERIRSMRTEEDERELLEIRRPQINSVSEGLVRTTEDLFHFERRKLEKRKQAAQMKEITRAAHLAELADHFAASFKFAPEISEKSKKIAVSRRPEGETVAVGERLYSHRLQPRGDPGGEAEGGADARRSDSNQKRDRHLAECFKGNGKAKEDGGAVRVFGIVRHNCGAASPVRFSFRPQTRGVPGRPLEKSGQANSSAISQNCPVTSLQFDPSLSFLLSTLKARGQNLAT</sequence>
<reference evidence="2" key="1">
    <citation type="submission" date="2014-11" db="EMBL/GenBank/DDBJ databases">
        <authorList>
            <person name="Otto D Thomas"/>
            <person name="Naeem Raeece"/>
        </authorList>
    </citation>
    <scope>NUCLEOTIDE SEQUENCE</scope>
</reference>
<accession>A0A0G4I6E1</accession>
<evidence type="ECO:0000256" key="1">
    <source>
        <dbReference type="SAM" id="MobiDB-lite"/>
    </source>
</evidence>
<proteinExistence type="predicted"/>
<feature type="compositionally biased region" description="Basic and acidic residues" evidence="1">
    <location>
        <begin position="229"/>
        <end position="241"/>
    </location>
</feature>
<organism evidence="2">
    <name type="scientific">Chromera velia CCMP2878</name>
    <dbReference type="NCBI Taxonomy" id="1169474"/>
    <lineage>
        <taxon>Eukaryota</taxon>
        <taxon>Sar</taxon>
        <taxon>Alveolata</taxon>
        <taxon>Colpodellida</taxon>
        <taxon>Chromeraceae</taxon>
        <taxon>Chromera</taxon>
    </lineage>
</organism>
<protein>
    <submittedName>
        <fullName evidence="2">Uncharacterized protein</fullName>
    </submittedName>
</protein>
<name>A0A0G4I6E1_9ALVE</name>
<dbReference type="EMBL" id="CDMZ01005300">
    <property type="protein sequence ID" value="CEM52605.1"/>
    <property type="molecule type" value="Genomic_DNA"/>
</dbReference>
<dbReference type="AlphaFoldDB" id="A0A0G4I6E1"/>
<evidence type="ECO:0000313" key="2">
    <source>
        <dbReference type="EMBL" id="CEM52605.1"/>
    </source>
</evidence>
<feature type="region of interest" description="Disordered" evidence="1">
    <location>
        <begin position="282"/>
        <end position="303"/>
    </location>
</feature>
<dbReference type="VEuPathDB" id="CryptoDB:Cvel_11386"/>
<gene>
    <name evidence="2" type="ORF">Cvel_11386</name>
</gene>
<feature type="region of interest" description="Disordered" evidence="1">
    <location>
        <begin position="210"/>
        <end position="241"/>
    </location>
</feature>